<dbReference type="InterPro" id="IPR001846">
    <property type="entry name" value="VWF_type-D"/>
</dbReference>
<dbReference type="GO" id="GO:0007160">
    <property type="term" value="P:cell-matrix adhesion"/>
    <property type="evidence" value="ECO:0007669"/>
    <property type="project" value="InterPro"/>
</dbReference>
<evidence type="ECO:0000256" key="4">
    <source>
        <dbReference type="ARBA" id="ARBA00022737"/>
    </source>
</evidence>
<comment type="caution">
    <text evidence="17">The sequence shown here is derived from an EMBL/GenBank/DDBJ whole genome shotgun (WGS) entry which is preliminary data.</text>
</comment>
<proteinExistence type="predicted"/>
<dbReference type="Pfam" id="PF06119">
    <property type="entry name" value="NIDO"/>
    <property type="match status" value="1"/>
</dbReference>
<feature type="domain" description="Sushi" evidence="15">
    <location>
        <begin position="1119"/>
        <end position="1174"/>
    </location>
</feature>
<feature type="disulfide bond" evidence="11">
    <location>
        <begin position="1318"/>
        <end position="1345"/>
    </location>
</feature>
<dbReference type="Gene3D" id="2.10.70.10">
    <property type="entry name" value="Complement Module, domain 1"/>
    <property type="match status" value="6"/>
</dbReference>
<evidence type="ECO:0000259" key="15">
    <source>
        <dbReference type="PROSITE" id="PS50923"/>
    </source>
</evidence>
<feature type="disulfide bond" evidence="10">
    <location>
        <begin position="387"/>
        <end position="397"/>
    </location>
</feature>
<dbReference type="Proteomes" id="UP000828390">
    <property type="component" value="Unassembled WGS sequence"/>
</dbReference>
<evidence type="ECO:0000313" key="18">
    <source>
        <dbReference type="Proteomes" id="UP000828390"/>
    </source>
</evidence>
<feature type="domain" description="SRCR" evidence="13">
    <location>
        <begin position="561"/>
        <end position="659"/>
    </location>
</feature>
<evidence type="ECO:0000256" key="5">
    <source>
        <dbReference type="ARBA" id="ARBA00022989"/>
    </source>
</evidence>
<dbReference type="PROSITE" id="PS50923">
    <property type="entry name" value="SUSHI"/>
    <property type="match status" value="6"/>
</dbReference>
<dbReference type="SMART" id="SM00216">
    <property type="entry name" value="VWD"/>
    <property type="match status" value="1"/>
</dbReference>
<dbReference type="EMBL" id="JAIWYP010000012">
    <property type="protein sequence ID" value="KAH3729950.1"/>
    <property type="molecule type" value="Genomic_DNA"/>
</dbReference>
<dbReference type="Pfam" id="PF00094">
    <property type="entry name" value="VWD"/>
    <property type="match status" value="1"/>
</dbReference>
<feature type="signal peptide" evidence="12">
    <location>
        <begin position="1"/>
        <end position="33"/>
    </location>
</feature>
<dbReference type="InterPro" id="IPR005533">
    <property type="entry name" value="AMOP_dom"/>
</dbReference>
<keyword evidence="5" id="KW-1133">Transmembrane helix</keyword>
<dbReference type="InterPro" id="IPR003886">
    <property type="entry name" value="NIDO_dom"/>
</dbReference>
<dbReference type="PANTHER" id="PTHR48071">
    <property type="entry name" value="SRCR DOMAIN-CONTAINING PROTEIN"/>
    <property type="match status" value="1"/>
</dbReference>
<evidence type="ECO:0000256" key="1">
    <source>
        <dbReference type="ARBA" id="ARBA00004167"/>
    </source>
</evidence>
<dbReference type="InterPro" id="IPR001190">
    <property type="entry name" value="SRCR"/>
</dbReference>
<feature type="domain" description="Sushi" evidence="15">
    <location>
        <begin position="1232"/>
        <end position="1287"/>
    </location>
</feature>
<dbReference type="PROSITE" id="PS51233">
    <property type="entry name" value="VWFD"/>
    <property type="match status" value="1"/>
</dbReference>
<evidence type="ECO:0000256" key="12">
    <source>
        <dbReference type="SAM" id="SignalP"/>
    </source>
</evidence>
<evidence type="ECO:0000313" key="17">
    <source>
        <dbReference type="EMBL" id="KAH3729950.1"/>
    </source>
</evidence>
<dbReference type="PANTHER" id="PTHR48071:SF18">
    <property type="entry name" value="DELETED IN MALIGNANT BRAIN TUMORS 1 PROTEIN-RELATED"/>
    <property type="match status" value="1"/>
</dbReference>
<feature type="domain" description="Sushi" evidence="15">
    <location>
        <begin position="1060"/>
        <end position="1118"/>
    </location>
</feature>
<accession>A0A9D4CTJ0</accession>
<comment type="subcellular location">
    <subcellularLocation>
        <location evidence="1">Membrane</location>
        <topology evidence="1">Single-pass membrane protein</topology>
    </subcellularLocation>
</comment>
<evidence type="ECO:0000259" key="14">
    <source>
        <dbReference type="PROSITE" id="PS50856"/>
    </source>
</evidence>
<keyword evidence="2" id="KW-0812">Transmembrane</keyword>
<sequence>MWKMFVHRTSLSVSVIKLALVVICLSRNSLSQADGLTRAYNFTNKGIRLVGGNSELEGRVEIRINGVWGTICDDSFDFQDADVLCRMLHTNLRGLDYYKDRRYGIGTGPVFYRNLQCRGTEDNVHNCSSETGETCSHSQDVGLMCSGCPRLKQRHYGFLEHVNITNEGDVYTGNCSDGTSTFQFLYRCNLNGTWKEIGTKCAPLVIKGVRLVDGVSLYDGLVEILVGDVWGPVCGYHYKTIDSQISADDGVFCRMLGLSRSAGGNYDRWKGDTTRRSLLKLSCPPNAAHLNDCNYMATYTCFWQYGIICEGPPLNISSVQLAGGSSKRDGRLELHVDNKTGTVCQKDFGFEDSEVLCRMMGFGASEFYVDYWYNTSGLCPMITDLNCTGTEQYMSHCTYKVPNSFTACGSGAISLVCTECDRANISHGQIQLYNDSTKTLTIRCHSGNPLTVKYVCENNGTWRADSECKPLIIQDIRLVYASTSFLYVGKVELKINNTWGTVCRHLFRRNEGTVICRMLNASYYYHDNFDFGSGKIHMASLKCTGSEKDVSEFPSFNITDVRLMDGTGRFDGRVELLANGVWGSVCDENFDAYYGHILCQMMNLTYIEHQCCSKHGSGDGPMLLYLISCPKTASHINLCSYDYRPFYCNKYETTSLVCSECPVLNVTGGSLTYRQLGTIATLTCNFGYYSNLTVFYCLNGTWTSPNAICLPNPPLNITNVRLADGPYPNVGRVELAIDGIYGSVCDRNFDYGTADVVCKALNSSLRAAVYFTGAKFGEGSGPIHIDELHCEANNITLNQCKYAKRGQCSHNQDVSVLCNECGKPNIAYWGVGYFNFNGTTLFANCEYYKSYVSYLQMVCTASRWKTIGDCQEYTRPLHIDDIKLVGGMNVTDGRVEIKVFNTWGTICGDNFGIEEANVICRMIGYYPARRFYTAVNGGSGPIVVDNMVCGSNMYHINECQYDTFDNCDHNRDVAVTCTDCGNPTPFHAHANDTKSSVGTVISISCDRGSQLNGDAVITCLQSGKWSGSPYCSLIDCGDPTPLHGKSNGTSYYLDDVITVTYCGALTLGNMSIDVFNATTYGEVAVVRCNQGFKPRGSWTVKCEASGNWNLTHVSKCELIDCDDPTPVRGRVNTSETVLNTVVNVSCEEGYELSGSRVIICQEDGTWSGKAICDPLDCGMLQVSNADVVTYNGTSLGSVARITCNAGFVIQGPTSVECMAPYGWSATVSCILIECPRFHLNNGHVFGNNTTYGASLELNCDSGYTLIGGNRVTCQDNRQWSENSTCVIKDCGTVTAPTHGKILNIPIVTTFKSEILFDCDYGYLLQGIDSIQCDSIGLWTSAPPICIKKSELGGTCTNKRQCLAENAICEDSKCACTSCVFDNKTNKCDTMPLMPFGTDAGDMLLDKPDCSGPIVFKPTIPVFKKMRDTMHVCKSGLVSFDKKYVNPKPAILKDENRIVFESAIDIKDPVVAAYFSHIYLDKASSIHYRTYDILNDYPFTSKANNEIRYLENVIKQIENISSFDANFVLIATWNRVKPRSFIFDRTRSATFQLVIISSGELTFAMHIYGHEQMNWTLSHTTSSAYPAAIPLWIGHSDIKGPRFNHFFSFKTLALRMDMGTRSGGISGLLLKNIGSTNASLSNHAVDCILWFNKNRKNKEDFHTYSQRLPNCPCDVSLAQWDPWFWAIRRSIRRNTDNDILCVDMQFGEPYKPYGKSCCYYRTTLTFIDERPLAGGFYIRHPTASARDHEIEDIIAKDKCCNKSDHCDLYYQLHPPGTCYRASPYNLGSFWGDPHIRTLDATNYTFNGLGEYVLLSIDAPNVTFSLQARTERAMKKDGNLSEATIFTAFAAKDHLNSSIHVELNTDKDEITLNIGVGAEMLSLDTIIPKTFQNKTRGLLGNNDGNQNNDFVYPNGSVLRADASDAEIFLFGQSWAVNDNTSVFFYEDGKRHADYHNASYVPRFLDTVDNETLAKAIHACNGSVNVECVYDYAFTLNIEVAENTNNKRQNVDMIQTEIAMVMPI</sequence>
<feature type="domain" description="AMOP" evidence="14">
    <location>
        <begin position="1638"/>
        <end position="1772"/>
    </location>
</feature>
<dbReference type="FunFam" id="3.10.250.10:FF:000007">
    <property type="entry name" value="Soluble scavenger receptor cysteine-rich domain-containing protein SSC5D"/>
    <property type="match status" value="1"/>
</dbReference>
<feature type="domain" description="SRCR" evidence="13">
    <location>
        <begin position="319"/>
        <end position="418"/>
    </location>
</feature>
<dbReference type="SMART" id="SM00032">
    <property type="entry name" value="CCP"/>
    <property type="match status" value="9"/>
</dbReference>
<feature type="domain" description="SRCR" evidence="13">
    <location>
        <begin position="47"/>
        <end position="146"/>
    </location>
</feature>
<evidence type="ECO:0000256" key="3">
    <source>
        <dbReference type="ARBA" id="ARBA00022729"/>
    </source>
</evidence>
<dbReference type="PRINTS" id="PR00258">
    <property type="entry name" value="SPERACTRCPTR"/>
</dbReference>
<feature type="disulfide bond" evidence="10">
    <location>
        <begin position="949"/>
        <end position="959"/>
    </location>
</feature>
<feature type="disulfide bond" evidence="10">
    <location>
        <begin position="344"/>
        <end position="408"/>
    </location>
</feature>
<keyword evidence="6" id="KW-0472">Membrane</keyword>
<feature type="domain" description="Sushi" evidence="15">
    <location>
        <begin position="1175"/>
        <end position="1231"/>
    </location>
</feature>
<evidence type="ECO:0000256" key="8">
    <source>
        <dbReference type="ARBA" id="ARBA00023170"/>
    </source>
</evidence>
<feature type="domain" description="SRCR" evidence="13">
    <location>
        <begin position="720"/>
        <end position="819"/>
    </location>
</feature>
<keyword evidence="7 10" id="KW-1015">Disulfide bond</keyword>
<evidence type="ECO:0000256" key="10">
    <source>
        <dbReference type="PROSITE-ProRule" id="PRU00196"/>
    </source>
</evidence>
<protein>
    <submittedName>
        <fullName evidence="17">Uncharacterized protein</fullName>
    </submittedName>
</protein>
<keyword evidence="8" id="KW-0675">Receptor</keyword>
<keyword evidence="18" id="KW-1185">Reference proteome</keyword>
<feature type="domain" description="Sushi" evidence="15">
    <location>
        <begin position="978"/>
        <end position="1033"/>
    </location>
</feature>
<gene>
    <name evidence="17" type="ORF">DPMN_055928</name>
</gene>
<dbReference type="SUPFAM" id="SSF56487">
    <property type="entry name" value="SRCR-like"/>
    <property type="match status" value="7"/>
</dbReference>
<evidence type="ECO:0000256" key="2">
    <source>
        <dbReference type="ARBA" id="ARBA00022692"/>
    </source>
</evidence>
<dbReference type="SUPFAM" id="SSF57535">
    <property type="entry name" value="Complement control module/SCR domain"/>
    <property type="match status" value="6"/>
</dbReference>
<feature type="disulfide bond" evidence="10">
    <location>
        <begin position="283"/>
        <end position="293"/>
    </location>
</feature>
<reference evidence="17" key="1">
    <citation type="journal article" date="2019" name="bioRxiv">
        <title>The Genome of the Zebra Mussel, Dreissena polymorpha: A Resource for Invasive Species Research.</title>
        <authorList>
            <person name="McCartney M.A."/>
            <person name="Auch B."/>
            <person name="Kono T."/>
            <person name="Mallez S."/>
            <person name="Zhang Y."/>
            <person name="Obille A."/>
            <person name="Becker A."/>
            <person name="Abrahante J.E."/>
            <person name="Garbe J."/>
            <person name="Badalamenti J.P."/>
            <person name="Herman A."/>
            <person name="Mangelson H."/>
            <person name="Liachko I."/>
            <person name="Sullivan S."/>
            <person name="Sone E.D."/>
            <person name="Koren S."/>
            <person name="Silverstein K.A.T."/>
            <person name="Beckman K.B."/>
            <person name="Gohl D.M."/>
        </authorList>
    </citation>
    <scope>NUCLEOTIDE SEQUENCE</scope>
    <source>
        <strain evidence="17">Duluth1</strain>
        <tissue evidence="17">Whole animal</tissue>
    </source>
</reference>
<dbReference type="Gene3D" id="3.10.250.10">
    <property type="entry name" value="SRCR-like domain"/>
    <property type="match status" value="7"/>
</dbReference>
<dbReference type="FunFam" id="3.10.250.10:FF:000001">
    <property type="entry name" value="Lysyl oxidase 4 isoform X1"/>
    <property type="match status" value="1"/>
</dbReference>
<dbReference type="InterPro" id="IPR036772">
    <property type="entry name" value="SRCR-like_dom_sf"/>
</dbReference>
<keyword evidence="11" id="KW-0768">Sushi</keyword>
<keyword evidence="4" id="KW-0677">Repeat</keyword>
<feature type="disulfide bond" evidence="10">
    <location>
        <begin position="117"/>
        <end position="127"/>
    </location>
</feature>
<feature type="disulfide bond" evidence="10">
    <location>
        <begin position="629"/>
        <end position="639"/>
    </location>
</feature>
<feature type="chain" id="PRO_5038823314" evidence="12">
    <location>
        <begin position="34"/>
        <end position="2021"/>
    </location>
</feature>
<dbReference type="FunFam" id="3.10.250.10:FF:000016">
    <property type="entry name" value="Scavenger receptor cysteine-rich protein type 12"/>
    <property type="match status" value="1"/>
</dbReference>
<dbReference type="PROSITE" id="PS50287">
    <property type="entry name" value="SRCR_2"/>
    <property type="match status" value="7"/>
</dbReference>
<feature type="domain" description="Sushi" evidence="15">
    <location>
        <begin position="1288"/>
        <end position="1347"/>
    </location>
</feature>
<evidence type="ECO:0000256" key="11">
    <source>
        <dbReference type="PROSITE-ProRule" id="PRU00302"/>
    </source>
</evidence>
<dbReference type="InterPro" id="IPR035976">
    <property type="entry name" value="Sushi/SCR/CCP_sf"/>
</dbReference>
<dbReference type="CDD" id="cd00033">
    <property type="entry name" value="CCP"/>
    <property type="match status" value="6"/>
</dbReference>
<keyword evidence="9" id="KW-0325">Glycoprotein</keyword>
<feature type="domain" description="SRCR" evidence="13">
    <location>
        <begin position="476"/>
        <end position="552"/>
    </location>
</feature>
<keyword evidence="3 12" id="KW-0732">Signal</keyword>
<feature type="domain" description="SRCR" evidence="13">
    <location>
        <begin position="209"/>
        <end position="310"/>
    </location>
</feature>
<feature type="domain" description="VWFD" evidence="16">
    <location>
        <begin position="1784"/>
        <end position="1940"/>
    </location>
</feature>
<feature type="disulfide bond" evidence="10">
    <location>
        <begin position="790"/>
        <end position="800"/>
    </location>
</feature>
<dbReference type="SMART" id="SM00202">
    <property type="entry name" value="SR"/>
    <property type="match status" value="7"/>
</dbReference>
<dbReference type="Pfam" id="PF00084">
    <property type="entry name" value="Sushi"/>
    <property type="match status" value="5"/>
</dbReference>
<reference evidence="17" key="2">
    <citation type="submission" date="2020-11" db="EMBL/GenBank/DDBJ databases">
        <authorList>
            <person name="McCartney M.A."/>
            <person name="Auch B."/>
            <person name="Kono T."/>
            <person name="Mallez S."/>
            <person name="Becker A."/>
            <person name="Gohl D.M."/>
            <person name="Silverstein K.A.T."/>
            <person name="Koren S."/>
            <person name="Bechman K.B."/>
            <person name="Herman A."/>
            <person name="Abrahante J.E."/>
            <person name="Garbe J."/>
        </authorList>
    </citation>
    <scope>NUCLEOTIDE SEQUENCE</scope>
    <source>
        <strain evidence="17">Duluth1</strain>
        <tissue evidence="17">Whole animal</tissue>
    </source>
</reference>
<name>A0A9D4CTJ0_DREPO</name>
<evidence type="ECO:0000259" key="16">
    <source>
        <dbReference type="PROSITE" id="PS51233"/>
    </source>
</evidence>
<organism evidence="17 18">
    <name type="scientific">Dreissena polymorpha</name>
    <name type="common">Zebra mussel</name>
    <name type="synonym">Mytilus polymorpha</name>
    <dbReference type="NCBI Taxonomy" id="45954"/>
    <lineage>
        <taxon>Eukaryota</taxon>
        <taxon>Metazoa</taxon>
        <taxon>Spiralia</taxon>
        <taxon>Lophotrochozoa</taxon>
        <taxon>Mollusca</taxon>
        <taxon>Bivalvia</taxon>
        <taxon>Autobranchia</taxon>
        <taxon>Heteroconchia</taxon>
        <taxon>Euheterodonta</taxon>
        <taxon>Imparidentia</taxon>
        <taxon>Neoheterodontei</taxon>
        <taxon>Myida</taxon>
        <taxon>Dreissenoidea</taxon>
        <taxon>Dreissenidae</taxon>
        <taxon>Dreissena</taxon>
    </lineage>
</organism>
<feature type="domain" description="SRCR" evidence="13">
    <location>
        <begin position="882"/>
        <end position="978"/>
    </location>
</feature>
<evidence type="ECO:0000256" key="7">
    <source>
        <dbReference type="ARBA" id="ARBA00023157"/>
    </source>
</evidence>
<dbReference type="PROSITE" id="PS50856">
    <property type="entry name" value="AMOP"/>
    <property type="match status" value="1"/>
</dbReference>
<evidence type="ECO:0000256" key="6">
    <source>
        <dbReference type="ARBA" id="ARBA00023136"/>
    </source>
</evidence>
<evidence type="ECO:0000259" key="13">
    <source>
        <dbReference type="PROSITE" id="PS50287"/>
    </source>
</evidence>
<evidence type="ECO:0000256" key="9">
    <source>
        <dbReference type="ARBA" id="ARBA00023180"/>
    </source>
</evidence>
<dbReference type="Pfam" id="PF00530">
    <property type="entry name" value="SRCR"/>
    <property type="match status" value="7"/>
</dbReference>
<dbReference type="PROSITE" id="PS00420">
    <property type="entry name" value="SRCR_1"/>
    <property type="match status" value="1"/>
</dbReference>
<comment type="caution">
    <text evidence="10">Lacks conserved residue(s) required for the propagation of feature annotation.</text>
</comment>
<dbReference type="InterPro" id="IPR000436">
    <property type="entry name" value="Sushi_SCR_CCP_dom"/>
</dbReference>
<dbReference type="GO" id="GO:0016020">
    <property type="term" value="C:membrane"/>
    <property type="evidence" value="ECO:0007669"/>
    <property type="project" value="UniProtKB-SubCell"/>
</dbReference>